<dbReference type="SUPFAM" id="SSF52540">
    <property type="entry name" value="P-loop containing nucleoside triphosphate hydrolases"/>
    <property type="match status" value="2"/>
</dbReference>
<dbReference type="InterPro" id="IPR051681">
    <property type="entry name" value="Ser/Thr_Kinases-Pseudokinases"/>
</dbReference>
<dbReference type="GO" id="GO:0005524">
    <property type="term" value="F:ATP binding"/>
    <property type="evidence" value="ECO:0007669"/>
    <property type="project" value="InterPro"/>
</dbReference>
<dbReference type="PANTHER" id="PTHR44329">
    <property type="entry name" value="SERINE/THREONINE-PROTEIN KINASE TNNI3K-RELATED"/>
    <property type="match status" value="1"/>
</dbReference>
<dbReference type="InterPro" id="IPR001245">
    <property type="entry name" value="Ser-Thr/Tyr_kinase_cat_dom"/>
</dbReference>
<evidence type="ECO:0000256" key="2">
    <source>
        <dbReference type="ARBA" id="ARBA00022679"/>
    </source>
</evidence>
<feature type="compositionally biased region" description="Polar residues" evidence="7">
    <location>
        <begin position="1294"/>
        <end position="1308"/>
    </location>
</feature>
<dbReference type="SUPFAM" id="SSF56112">
    <property type="entry name" value="Protein kinase-like (PK-like)"/>
    <property type="match status" value="3"/>
</dbReference>
<evidence type="ECO:0000256" key="1">
    <source>
        <dbReference type="ARBA" id="ARBA00008171"/>
    </source>
</evidence>
<feature type="domain" description="Protein kinase" evidence="8">
    <location>
        <begin position="2547"/>
        <end position="2635"/>
    </location>
</feature>
<keyword evidence="3" id="KW-0677">Repeat</keyword>
<comment type="similarity">
    <text evidence="1">Belongs to the protein kinase superfamily. TKL Ser/Thr protein kinase family. ROCO subfamily.</text>
</comment>
<dbReference type="GO" id="GO:0004674">
    <property type="term" value="F:protein serine/threonine kinase activity"/>
    <property type="evidence" value="ECO:0007669"/>
    <property type="project" value="TreeGrafter"/>
</dbReference>
<dbReference type="Pfam" id="PF00069">
    <property type="entry name" value="Pkinase"/>
    <property type="match status" value="1"/>
</dbReference>
<dbReference type="Pfam" id="PF24883">
    <property type="entry name" value="NPHP3_N"/>
    <property type="match status" value="1"/>
</dbReference>
<organism evidence="9 10">
    <name type="scientific">Leucocoprinus birnbaumii</name>
    <dbReference type="NCBI Taxonomy" id="56174"/>
    <lineage>
        <taxon>Eukaryota</taxon>
        <taxon>Fungi</taxon>
        <taxon>Dikarya</taxon>
        <taxon>Basidiomycota</taxon>
        <taxon>Agaricomycotina</taxon>
        <taxon>Agaricomycetes</taxon>
        <taxon>Agaricomycetidae</taxon>
        <taxon>Agaricales</taxon>
        <taxon>Agaricineae</taxon>
        <taxon>Agaricaceae</taxon>
        <taxon>Leucocoprinus</taxon>
    </lineage>
</organism>
<keyword evidence="10" id="KW-1185">Reference proteome</keyword>
<dbReference type="PANTHER" id="PTHR44329:SF288">
    <property type="entry name" value="MITOGEN-ACTIVATED PROTEIN KINASE KINASE KINASE 20"/>
    <property type="match status" value="1"/>
</dbReference>
<dbReference type="Gene3D" id="1.10.510.10">
    <property type="entry name" value="Transferase(Phosphotransferase) domain 1"/>
    <property type="match status" value="3"/>
</dbReference>
<dbReference type="EMBL" id="JANIEX010000329">
    <property type="protein sequence ID" value="KAJ3568705.1"/>
    <property type="molecule type" value="Genomic_DNA"/>
</dbReference>
<dbReference type="InterPro" id="IPR000719">
    <property type="entry name" value="Prot_kinase_dom"/>
</dbReference>
<sequence length="2635" mass="298343">MGPDGSGKSNFIDALSRREAAKQLNGNLRRPFCQVQPIVLSAQEGRQLAFVEFPGFDGKADAGTNAVALRAINDWLEEAFTNSVVIAGVLYMHSISDSRTSSRASRSLRIFQALCGDTALPRTMMITSGWDLAESAGQKRERALKEKYWKDLLNAGSHYARFNNTSDDAWSIVNNLMNNLGKNRGEMLLIYRETQELKLKLSETRVGTILLDLVKLTTQKTNLAAVLDGWENLMAGGEPKRLLGWYHRLASLLGPEKLWGNIRDMGRKTNRRRALDQSKVAPMELYPMVLSIARNPETRRFIGSLKGEDARNLVEYLDEILRTHHTVAHRDRRYLLALLCQCAFSAVVYPSTYSIGKSLALDSKSVSARENHTLHRGQYRNRVFCVKVLPKFPSLSAEELWKVRVHIREVVLWSHLHHSNILPFFGVWRHNSLTLRVGIVSPWLENQGLREYLQTRSDVPRLPLLSDVAEGLDYLHQHEIIHGDIRMPNILVSDEGRAQIMDFKSSVVSFGANQQSLDGSNYSGVPSPYWTAPELLRVKGYRSPTKPSDVWSFACLTYEERRPFYQYTNPWSACFAMAQEEAIPIRPLPSGITDELWELLASCWNYMPNSRPEVRVIRNFLIRTIALDNRPRAQNFGDILHVRENLRAASHRRYIEYQRLNDILQKFVAGFPELHISNVGIDNDSENNFSANSAVLGEDRASSILSTVDIELVDDETASDADHFSVLRRQLVDVLREADPKVTLFALSKLNQNDTQTMADFIDSVLREARIPAVLRPPILRMLCKLASSTGVYARSYELGSVQYNVQDCIGQGGYANVYRGTHQDRVICVKVFRQAQDTPSWNAYVKELTMWAHLSHPNILTFYGVYVTRESSPQLALVSPYMRNGNLHEYARSLVPDERLPLVRLPSFWPVMITEIPVLLKIYDVIKGLLYLHELGIVHGDLKGIQNNVLVSDAKRALITDFGNSHIASASQPATEGITTSPIAYTARWAAPELLVATQNLRPRRPCDIWSLGCLCYEILSGQLPFHRYATSWAVMAAITMRRETPISQGRDCDVIPGWMWDLMEQCWEFEPLLRASCKDILMFMARFGVQSTQSITGDADGFSNRGENPHKTELDLPHVEEVMRRILISRLPFPELGRLVKLSRPYKQELFQYDRPRKLQPSTAKLLTLLMNRVTHIPTGDTLTPHPSTFMDPDGLLFFSVHPGIGQHHVSLSCTMINQVLLNWLAGNASHEHFFSDIHCAMSKPFPDSSPLKRLGEAIKHRLRKNRPRPLSEPRILTASISDSSTSTHLSQITPDASNEQNNSPLVSGEITGHAAHMLSVGETSVEEASVVLGPRESTELPVGLNQPGNSVSLFQGASNFVIQNSTFVVSPISTDSEKKVAMNRLMEARMPGGELDSSARIPQPLCHPGTRNALRRRITAWINNPNREVNLLWIHGPAGVGKSAIAQTIGQYCKDLGWLGTAFFFSRPNNRDDPSKLIPTLAYQLSSSSPAYQRYIVRLLTDEPTILEKVIQTQFTKLLTEPLFHIQREAQSKEAIVMVLDGLDECKSDAAQRLAYTFSGSLRVDQNGRSLPFLRTKDHPVKCQQEKLAIQSQDAEDDVALFLRDEFHQILEKYTGDVFSTGTKWPSKSQFATIRGLASGLFVFASTVLKFVDDDAIGNPKTQLNLCLEFLKGGNLLAGSDPLDPLHSLYSGILRSIHPATLSTTLHVLSFSLLTRPSWPCQGAANLLRLKQAEFYASLRRLHSVLLIPSPDLASIFPIQPLHGSFLEFIKRMIHSGAFNIWENDIEKHLHGCCNHWIVEWSNVRSSAEIRKENEEEIMPWYYRNSFSDAITFSAELLKDLWRNGTEEKMEDLVTSICNFNLADFQAAFGEPLLPLTPLDPGTLTSLLVKLHIWQDKVETLIGYSLVRTEAKCEMDRKILQEFSPLIQFNGMEAGNVEWIAQGVEDWNYKTITHRDNIPALRTFWTIRDAFLNPRPMYFLLGYETRTCLVVAFRSKISVRDYLGESFRLFRLSYPKVFAGLKPEAWPSQEDLEIISSISSKTIIGVDDPSSHIRKVVAFIGNPIFGDPVTQLERIIRSIKGEQDVIGMLYASYKYNLSRFSPAGIRAFKEIVIVLQTYPTNHRYHILIQEVVPWLSGTLSGNDTNDILQLLNSMMSSIPLLFPVKEIIDVDPTELGSMVVEDEELWEHISLRYIQMYERGLLYMQRNISGTYFLFNNCWFAFDRALSSVVGFHKFLQELKQFPFSCLDTFFPVLTGKPLDSFCAVIGRLWKIHHPFKLQVSQDIGELMVRTDRVYSSDNELLSKWGRPETGGETMALPSDLDDIFRVQFITPRSKPFPNDSDTGKISQCFLLGYENNSCLVIATSYRSIFKNSHGVFQILATDLKQMDEFEDHSRNPETRVEYSMKQWKELSSILGDDKELRKIAALCDEGDPIAEKLVRAAHEVTLRQIRRTPKKVNIKQGSASSPPTRFGQSGQIRYERLVLGRYVTETEASGRSADPIPEGSNGDRILDRDYTVIRKGLLSIYRMTSMIPPGRWLNGEIIRLGSSPTSSGLFGDVWLGLWLEEKKVGLKELPFTRKDDDSFERLVREMEVWSKLDSRNIFRFYGYVDDILVGDQVCLVSPWFDNGNVLQ</sequence>
<dbReference type="InterPro" id="IPR011009">
    <property type="entry name" value="Kinase-like_dom_sf"/>
</dbReference>
<name>A0AAD5VSN9_9AGAR</name>
<dbReference type="Pfam" id="PF07714">
    <property type="entry name" value="PK_Tyr_Ser-Thr"/>
    <property type="match status" value="1"/>
</dbReference>
<dbReference type="InterPro" id="IPR056884">
    <property type="entry name" value="NPHP3-like_N"/>
</dbReference>
<dbReference type="PROSITE" id="PS50011">
    <property type="entry name" value="PROTEIN_KINASE_DOM"/>
    <property type="match status" value="3"/>
</dbReference>
<reference evidence="9" key="1">
    <citation type="submission" date="2022-07" db="EMBL/GenBank/DDBJ databases">
        <title>Genome Sequence of Leucocoprinus birnbaumii.</title>
        <authorList>
            <person name="Buettner E."/>
        </authorList>
    </citation>
    <scope>NUCLEOTIDE SEQUENCE</scope>
    <source>
        <strain evidence="9">VT141</strain>
    </source>
</reference>
<feature type="domain" description="Protein kinase" evidence="8">
    <location>
        <begin position="804"/>
        <end position="1089"/>
    </location>
</feature>
<comment type="caution">
    <text evidence="9">The sequence shown here is derived from an EMBL/GenBank/DDBJ whole genome shotgun (WGS) entry which is preliminary data.</text>
</comment>
<accession>A0AAD5VSN9</accession>
<keyword evidence="4" id="KW-0547">Nucleotide-binding</keyword>
<feature type="domain" description="Protein kinase" evidence="8">
    <location>
        <begin position="333"/>
        <end position="621"/>
    </location>
</feature>
<dbReference type="InterPro" id="IPR027417">
    <property type="entry name" value="P-loop_NTPase"/>
</dbReference>
<evidence type="ECO:0000256" key="3">
    <source>
        <dbReference type="ARBA" id="ARBA00022737"/>
    </source>
</evidence>
<keyword evidence="5" id="KW-0418">Kinase</keyword>
<dbReference type="Gene3D" id="3.40.50.300">
    <property type="entry name" value="P-loop containing nucleotide triphosphate hydrolases"/>
    <property type="match status" value="2"/>
</dbReference>
<evidence type="ECO:0000313" key="10">
    <source>
        <dbReference type="Proteomes" id="UP001213000"/>
    </source>
</evidence>
<evidence type="ECO:0000259" key="8">
    <source>
        <dbReference type="PROSITE" id="PS50011"/>
    </source>
</evidence>
<proteinExistence type="inferred from homology"/>
<evidence type="ECO:0000256" key="6">
    <source>
        <dbReference type="ARBA" id="ARBA00022840"/>
    </source>
</evidence>
<gene>
    <name evidence="9" type="ORF">NP233_g5540</name>
</gene>
<protein>
    <recommendedName>
        <fullName evidence="8">Protein kinase domain-containing protein</fullName>
    </recommendedName>
</protein>
<evidence type="ECO:0000313" key="9">
    <source>
        <dbReference type="EMBL" id="KAJ3568705.1"/>
    </source>
</evidence>
<evidence type="ECO:0000256" key="4">
    <source>
        <dbReference type="ARBA" id="ARBA00022741"/>
    </source>
</evidence>
<evidence type="ECO:0000256" key="5">
    <source>
        <dbReference type="ARBA" id="ARBA00022777"/>
    </source>
</evidence>
<keyword evidence="6" id="KW-0067">ATP-binding</keyword>
<evidence type="ECO:0000256" key="7">
    <source>
        <dbReference type="SAM" id="MobiDB-lite"/>
    </source>
</evidence>
<feature type="compositionally biased region" description="Low complexity" evidence="7">
    <location>
        <begin position="1281"/>
        <end position="1293"/>
    </location>
</feature>
<keyword evidence="2" id="KW-0808">Transferase</keyword>
<feature type="region of interest" description="Disordered" evidence="7">
    <location>
        <begin position="1281"/>
        <end position="1309"/>
    </location>
</feature>
<dbReference type="Proteomes" id="UP001213000">
    <property type="component" value="Unassembled WGS sequence"/>
</dbReference>